<dbReference type="AlphaFoldDB" id="A0AAW1JG01"/>
<evidence type="ECO:0000256" key="4">
    <source>
        <dbReference type="ARBA" id="ARBA00023136"/>
    </source>
</evidence>
<feature type="transmembrane region" description="Helical" evidence="7">
    <location>
        <begin position="727"/>
        <end position="749"/>
    </location>
</feature>
<dbReference type="Pfam" id="PF00002">
    <property type="entry name" value="7tm_2"/>
    <property type="match status" value="1"/>
</dbReference>
<feature type="region of interest" description="Disordered" evidence="6">
    <location>
        <begin position="907"/>
        <end position="931"/>
    </location>
</feature>
<feature type="transmembrane region" description="Helical" evidence="7">
    <location>
        <begin position="770"/>
        <end position="788"/>
    </location>
</feature>
<dbReference type="EMBL" id="JASPKY010000396">
    <property type="protein sequence ID" value="KAK9702263.1"/>
    <property type="molecule type" value="Genomic_DNA"/>
</dbReference>
<protein>
    <submittedName>
        <fullName evidence="9">7 transmembrane receptor (Secretin family)</fullName>
    </submittedName>
</protein>
<dbReference type="PANTHER" id="PTHR12011:SF475">
    <property type="entry name" value="LATROPHILIN CIRL"/>
    <property type="match status" value="1"/>
</dbReference>
<organism evidence="9 10">
    <name type="scientific">Popillia japonica</name>
    <name type="common">Japanese beetle</name>
    <dbReference type="NCBI Taxonomy" id="7064"/>
    <lineage>
        <taxon>Eukaryota</taxon>
        <taxon>Metazoa</taxon>
        <taxon>Ecdysozoa</taxon>
        <taxon>Arthropoda</taxon>
        <taxon>Hexapoda</taxon>
        <taxon>Insecta</taxon>
        <taxon>Pterygota</taxon>
        <taxon>Neoptera</taxon>
        <taxon>Endopterygota</taxon>
        <taxon>Coleoptera</taxon>
        <taxon>Polyphaga</taxon>
        <taxon>Scarabaeiformia</taxon>
        <taxon>Scarabaeidae</taxon>
        <taxon>Rutelinae</taxon>
        <taxon>Popillia</taxon>
    </lineage>
</organism>
<dbReference type="InterPro" id="IPR000832">
    <property type="entry name" value="GPCR_2_secretin-like"/>
</dbReference>
<keyword evidence="10" id="KW-1185">Reference proteome</keyword>
<comment type="subcellular location">
    <subcellularLocation>
        <location evidence="1">Membrane</location>
        <topology evidence="1">Multi-pass membrane protein</topology>
    </subcellularLocation>
</comment>
<dbReference type="Proteomes" id="UP001458880">
    <property type="component" value="Unassembled WGS sequence"/>
</dbReference>
<dbReference type="PROSITE" id="PS50261">
    <property type="entry name" value="G_PROTEIN_RECEP_F2_4"/>
    <property type="match status" value="1"/>
</dbReference>
<evidence type="ECO:0000256" key="3">
    <source>
        <dbReference type="ARBA" id="ARBA00022989"/>
    </source>
</evidence>
<feature type="transmembrane region" description="Helical" evidence="7">
    <location>
        <begin position="846"/>
        <end position="870"/>
    </location>
</feature>
<evidence type="ECO:0000256" key="2">
    <source>
        <dbReference type="ARBA" id="ARBA00022692"/>
    </source>
</evidence>
<gene>
    <name evidence="9" type="ORF">QE152_g30064</name>
</gene>
<accession>A0AAW1JG01</accession>
<dbReference type="Gene3D" id="1.20.1070.10">
    <property type="entry name" value="Rhodopsin 7-helix transmembrane proteins"/>
    <property type="match status" value="1"/>
</dbReference>
<feature type="transmembrane region" description="Helical" evidence="7">
    <location>
        <begin position="666"/>
        <end position="689"/>
    </location>
</feature>
<evidence type="ECO:0000259" key="8">
    <source>
        <dbReference type="PROSITE" id="PS50261"/>
    </source>
</evidence>
<dbReference type="PANTHER" id="PTHR12011">
    <property type="entry name" value="ADHESION G-PROTEIN COUPLED RECEPTOR"/>
    <property type="match status" value="1"/>
</dbReference>
<keyword evidence="9" id="KW-0675">Receptor</keyword>
<dbReference type="GO" id="GO:0005886">
    <property type="term" value="C:plasma membrane"/>
    <property type="evidence" value="ECO:0007669"/>
    <property type="project" value="TreeGrafter"/>
</dbReference>
<evidence type="ECO:0000256" key="1">
    <source>
        <dbReference type="ARBA" id="ARBA00004141"/>
    </source>
</evidence>
<name>A0AAW1JG01_POPJA</name>
<evidence type="ECO:0000256" key="5">
    <source>
        <dbReference type="ARBA" id="ARBA00023180"/>
    </source>
</evidence>
<sequence length="1056" mass="122841">MFPLKVSDSGGGGAAGILAKYRYLPELTEDTRNRTYERVGDILGIKLERDGSYLLPNGFDTFYRIYHHNVTVITYILCAIYSNFKEADEVSTVTDLGSLIDQAKLDQYIDQLLFTKCIEVVTNKLTPNTIGDTIRIIRKMWSLNFLKQSLLVFEKLLTQLKINTTIIHSEYIVKVWNPLQSNVTGYVLREFKDFTNPFRTTEIYGNQAPNITQGDIKMAADIPYDFVTNITSSISNKERAEFRVILLFVTHDIKLRRLLEFPTSINYFIGMSIPGFCKRNFLPVITVKYGDKTTEFGNNYYDSKNRLNQLCMLNRVFYFGNGHYDHFESRNREYCLLDAFVKKQESKRKTHSITLFEPNQNDIFPKYFCMDFNCFNNPATSNQTEELYEIYEKCLYDRFYCNMRSYVIGNSFINLLLYTAAAVRINSESIKLFETGLQIVSVEGKNCPQIAYLAEYLNLFHSITESPERSSFIYYDISFRRANLLGFTLNLSKTKGQTSNDYEIIPITDGQTKIYLENDNVEVMIYTLNQMPFSKLEFVIILNSSISGERDYNSKSRIVGMRCSGCDVQINLTVYLKIIDDIRMQYTRGYKVSVWLRDYTWSFVYISQKNSDRCDNGSHPVYYGRSIKSLPKLEIIETVTTKLRILSQLAVYVNPSYRKSYENHTFFLTITLYFCSALSIIGFMSILASSITIKDWYKKRYYTIQLSIALAFQLAFLLMEIELITQVVYFMFCYAILVQFFWMLMISYMQYLKFVKVFINYELDIIKTMLFGWLVPAIIILKGVIDYWSCMECNLCYDNSSIFIYYVLIPISFAILLNVIIYAIVMANIWSEHHINPRARKARWGATFIFPFLFGMQWVFIFAVISQWLWLSLDKVESGLYKVVVLIMARKFLSDEEMADILENLSDSGDEASEEENHTSEPSDNESESDDDVIDNAFQTNVTVEPAQSVQSKDKTINWKLDQFPQHGRATIANIIKVPPGPTRRRIILEQLRQQLIEPLIMTRKHLPRTEQAAAIVTVRQQTVRPEENTLEFRHETGNRNKRARCKFCPSKCDNK</sequence>
<evidence type="ECO:0000313" key="9">
    <source>
        <dbReference type="EMBL" id="KAK9702263.1"/>
    </source>
</evidence>
<comment type="caution">
    <text evidence="9">The sequence shown here is derived from an EMBL/GenBank/DDBJ whole genome shotgun (WGS) entry which is preliminary data.</text>
</comment>
<dbReference type="InterPro" id="IPR017981">
    <property type="entry name" value="GPCR_2-like_7TM"/>
</dbReference>
<keyword evidence="4 7" id="KW-0472">Membrane</keyword>
<keyword evidence="5" id="KW-0325">Glycoprotein</keyword>
<feature type="domain" description="G-protein coupled receptors family 2 profile 2" evidence="8">
    <location>
        <begin position="665"/>
        <end position="826"/>
    </location>
</feature>
<feature type="transmembrane region" description="Helical" evidence="7">
    <location>
        <begin position="803"/>
        <end position="825"/>
    </location>
</feature>
<reference evidence="9 10" key="1">
    <citation type="journal article" date="2024" name="BMC Genomics">
        <title>De novo assembly and annotation of Popillia japonica's genome with initial clues to its potential as an invasive pest.</title>
        <authorList>
            <person name="Cucini C."/>
            <person name="Boschi S."/>
            <person name="Funari R."/>
            <person name="Cardaioli E."/>
            <person name="Iannotti N."/>
            <person name="Marturano G."/>
            <person name="Paoli F."/>
            <person name="Bruttini M."/>
            <person name="Carapelli A."/>
            <person name="Frati F."/>
            <person name="Nardi F."/>
        </authorList>
    </citation>
    <scope>NUCLEOTIDE SEQUENCE [LARGE SCALE GENOMIC DNA]</scope>
    <source>
        <strain evidence="9">DMR45628</strain>
    </source>
</reference>
<evidence type="ECO:0000256" key="6">
    <source>
        <dbReference type="SAM" id="MobiDB-lite"/>
    </source>
</evidence>
<dbReference type="GO" id="GO:0004930">
    <property type="term" value="F:G protein-coupled receptor activity"/>
    <property type="evidence" value="ECO:0007669"/>
    <property type="project" value="InterPro"/>
</dbReference>
<feature type="transmembrane region" description="Helical" evidence="7">
    <location>
        <begin position="701"/>
        <end position="721"/>
    </location>
</feature>
<evidence type="ECO:0000313" key="10">
    <source>
        <dbReference type="Proteomes" id="UP001458880"/>
    </source>
</evidence>
<keyword evidence="3 7" id="KW-1133">Transmembrane helix</keyword>
<evidence type="ECO:0000256" key="7">
    <source>
        <dbReference type="SAM" id="Phobius"/>
    </source>
</evidence>
<dbReference type="GO" id="GO:0007166">
    <property type="term" value="P:cell surface receptor signaling pathway"/>
    <property type="evidence" value="ECO:0007669"/>
    <property type="project" value="InterPro"/>
</dbReference>
<keyword evidence="2 7" id="KW-0812">Transmembrane</keyword>
<proteinExistence type="predicted"/>